<evidence type="ECO:0000313" key="1">
    <source>
        <dbReference type="EMBL" id="MDH1506914.1"/>
    </source>
</evidence>
<name>A0AA42RAS3_AERCA</name>
<dbReference type="Proteomes" id="UP001161704">
    <property type="component" value="Unassembled WGS sequence"/>
</dbReference>
<comment type="caution">
    <text evidence="1">The sequence shown here is derived from an EMBL/GenBank/DDBJ whole genome shotgun (WGS) entry which is preliminary data.</text>
</comment>
<gene>
    <name evidence="1" type="ORF">N5I20_17835</name>
</gene>
<dbReference type="AlphaFoldDB" id="A0AA42RAS3"/>
<evidence type="ECO:0000313" key="2">
    <source>
        <dbReference type="Proteomes" id="UP001161704"/>
    </source>
</evidence>
<sequence>MKVIESVLPKVVGNNYRFVTVILYRDVLAKSELHTLKPQKLKEQLYRDLKKVGITSPVYGALEVDFNEGEQVWLPHFHLLVEADEDKMKSLKVKLKRRHSIDVWNGKTPRPVKEDPIRDAIRQVSYVYKFMWQSNPPISGDKRRGTLEVYCAALAYLDSLPIETLQVQYGVRRGK</sequence>
<dbReference type="RefSeq" id="WP_123785049.1">
    <property type="nucleotide sequence ID" value="NZ_JAAKWV010000015.1"/>
</dbReference>
<proteinExistence type="predicted"/>
<reference evidence="1" key="1">
    <citation type="submission" date="2022-09" db="EMBL/GenBank/DDBJ databases">
        <title>Intensive care unit water sources are persistently colonized with multi-drug resistant bacteria and are the site of extensive horizontal gene transfer of antibiotic resistance genes.</title>
        <authorList>
            <person name="Diorio-Toth L."/>
        </authorList>
    </citation>
    <scope>NUCLEOTIDE SEQUENCE</scope>
    <source>
        <strain evidence="1">GD03710</strain>
    </source>
</reference>
<dbReference type="EMBL" id="JAOCIZ010000087">
    <property type="protein sequence ID" value="MDH1506914.1"/>
    <property type="molecule type" value="Genomic_DNA"/>
</dbReference>
<accession>A0AA42RAS3</accession>
<organism evidence="1 2">
    <name type="scientific">Aeromonas caviae</name>
    <name type="common">Aeromonas punctata</name>
    <dbReference type="NCBI Taxonomy" id="648"/>
    <lineage>
        <taxon>Bacteria</taxon>
        <taxon>Pseudomonadati</taxon>
        <taxon>Pseudomonadota</taxon>
        <taxon>Gammaproteobacteria</taxon>
        <taxon>Aeromonadales</taxon>
        <taxon>Aeromonadaceae</taxon>
        <taxon>Aeromonas</taxon>
    </lineage>
</organism>
<protein>
    <submittedName>
        <fullName evidence="1">Uncharacterized protein</fullName>
    </submittedName>
</protein>